<reference evidence="5 6" key="1">
    <citation type="submission" date="2019-04" db="EMBL/GenBank/DDBJ databases">
        <title>Complete genome sequence of Arthrobacter sp. ZXY-2 associated with effective atrazine degradation and salt adaptation.</title>
        <authorList>
            <person name="Zhao X."/>
        </authorList>
    </citation>
    <scope>NUCLEOTIDE SEQUENCE [LARGE SCALE GENOMIC DNA]</scope>
    <source>
        <strain evidence="6">ZP60</strain>
    </source>
</reference>
<dbReference type="EMBL" id="CP039375">
    <property type="protein sequence ID" value="QCD64955.1"/>
    <property type="molecule type" value="Genomic_DNA"/>
</dbReference>
<dbReference type="RefSeq" id="WP_012807796.1">
    <property type="nucleotide sequence ID" value="NZ_CP039375.1"/>
</dbReference>
<dbReference type="PANTHER" id="PTHR43757">
    <property type="entry name" value="AMINOMETHYLTRANSFERASE"/>
    <property type="match status" value="1"/>
</dbReference>
<keyword evidence="1" id="KW-0809">Transit peptide</keyword>
<dbReference type="GO" id="GO:0016740">
    <property type="term" value="F:transferase activity"/>
    <property type="evidence" value="ECO:0007669"/>
    <property type="project" value="UniProtKB-KW"/>
</dbReference>
<dbReference type="InterPro" id="IPR029043">
    <property type="entry name" value="GcvT/YgfZ_C"/>
</dbReference>
<dbReference type="PIRSF" id="PIRSF006487">
    <property type="entry name" value="GcvT"/>
    <property type="match status" value="1"/>
</dbReference>
<dbReference type="InterPro" id="IPR013977">
    <property type="entry name" value="GcvT_C"/>
</dbReference>
<dbReference type="InterPro" id="IPR017703">
    <property type="entry name" value="YgfZ/GCV_T_CS"/>
</dbReference>
<evidence type="ECO:0000256" key="1">
    <source>
        <dbReference type="ARBA" id="ARBA00022946"/>
    </source>
</evidence>
<sequence>MTVIEGVHEDRGATFRTVGGNRVVANYGRPERVHRAVRQVVGVIEMGYGVVTVTGDDRIDFVDNAVSNRVPTADGDGVYSLLLDPQGHVETELYVYNAGERLLLFVPPARADPLVEDWREKTFIQDVTIADATDEFAVFGVHGPKATEKIASVLNKTATPETPLSFVRGSMVDAGVTVVRSDGLVGEEGFEVVCSADVARDVYDTLENRGLNAAPFGYDTWDALTLEAGTPLFDTEIEGQIPNVVGLANGVDFEKGCFVGQEVVSRVHNRGRPSKRLVGLTCGAVPESGAAVFVDDASVGAVTRAVESPTREEPIALARVDYELPDGTPSVRVDGGEVDAELAALPFVTGSDESARLPRYER</sequence>
<dbReference type="KEGG" id="halz:E5139_04625"/>
<dbReference type="SUPFAM" id="SSF103025">
    <property type="entry name" value="Folate-binding domain"/>
    <property type="match status" value="1"/>
</dbReference>
<evidence type="ECO:0000313" key="6">
    <source>
        <dbReference type="Proteomes" id="UP000297053"/>
    </source>
</evidence>
<feature type="domain" description="GCVT N-terminal" evidence="3">
    <location>
        <begin position="7"/>
        <end position="252"/>
    </location>
</feature>
<dbReference type="InterPro" id="IPR006222">
    <property type="entry name" value="GCVT_N"/>
</dbReference>
<accession>A0A4D6KCP7</accession>
<protein>
    <submittedName>
        <fullName evidence="5">Aminomethyl transferase family protein</fullName>
    </submittedName>
</protein>
<reference evidence="5 6" key="2">
    <citation type="submission" date="2019-04" db="EMBL/GenBank/DDBJ databases">
        <authorList>
            <person name="Yang S."/>
            <person name="Wei W."/>
        </authorList>
    </citation>
    <scope>NUCLEOTIDE SEQUENCE [LARGE SCALE GENOMIC DNA]</scope>
    <source>
        <strain evidence="6">ZP60</strain>
    </source>
</reference>
<feature type="domain" description="Aminomethyltransferase C-terminal" evidence="4">
    <location>
        <begin position="275"/>
        <end position="348"/>
    </location>
</feature>
<dbReference type="OMA" id="DHRTIPH"/>
<dbReference type="Pfam" id="PF01571">
    <property type="entry name" value="GCV_T"/>
    <property type="match status" value="1"/>
</dbReference>
<dbReference type="Proteomes" id="UP000297053">
    <property type="component" value="Chromosome"/>
</dbReference>
<evidence type="ECO:0000256" key="2">
    <source>
        <dbReference type="PIRSR" id="PIRSR006487-1"/>
    </source>
</evidence>
<feature type="binding site" evidence="2">
    <location>
        <position position="191"/>
    </location>
    <ligand>
        <name>substrate</name>
    </ligand>
</feature>
<dbReference type="InterPro" id="IPR028896">
    <property type="entry name" value="GcvT/YgfZ/DmdA"/>
</dbReference>
<organism evidence="5 6">
    <name type="scientific">Halomicrobium mukohataei</name>
    <dbReference type="NCBI Taxonomy" id="57705"/>
    <lineage>
        <taxon>Archaea</taxon>
        <taxon>Methanobacteriati</taxon>
        <taxon>Methanobacteriota</taxon>
        <taxon>Stenosarchaea group</taxon>
        <taxon>Halobacteria</taxon>
        <taxon>Halobacteriales</taxon>
        <taxon>Haloarculaceae</taxon>
        <taxon>Halomicrobium</taxon>
    </lineage>
</organism>
<dbReference type="SUPFAM" id="SSF101790">
    <property type="entry name" value="Aminomethyltransferase beta-barrel domain"/>
    <property type="match status" value="1"/>
</dbReference>
<proteinExistence type="predicted"/>
<dbReference type="GeneID" id="42178195"/>
<gene>
    <name evidence="5" type="ORF">E5139_04625</name>
</gene>
<name>A0A4D6KCP7_9EURY</name>
<dbReference type="InterPro" id="IPR027266">
    <property type="entry name" value="TrmE/GcvT-like"/>
</dbReference>
<dbReference type="PANTHER" id="PTHR43757:SF2">
    <property type="entry name" value="AMINOMETHYLTRANSFERASE, MITOCHONDRIAL"/>
    <property type="match status" value="1"/>
</dbReference>
<dbReference type="AlphaFoldDB" id="A0A4D6KCP7"/>
<evidence type="ECO:0000259" key="3">
    <source>
        <dbReference type="Pfam" id="PF01571"/>
    </source>
</evidence>
<evidence type="ECO:0000313" key="5">
    <source>
        <dbReference type="EMBL" id="QCD64955.1"/>
    </source>
</evidence>
<dbReference type="NCBIfam" id="TIGR03317">
    <property type="entry name" value="ygfZ_signature"/>
    <property type="match status" value="1"/>
</dbReference>
<evidence type="ECO:0000259" key="4">
    <source>
        <dbReference type="Pfam" id="PF08669"/>
    </source>
</evidence>
<dbReference type="Pfam" id="PF08669">
    <property type="entry name" value="GCV_T_C"/>
    <property type="match status" value="1"/>
</dbReference>
<keyword evidence="5" id="KW-0808">Transferase</keyword>
<dbReference type="Gene3D" id="3.30.1360.120">
    <property type="entry name" value="Probable tRNA modification gtpase trme, domain 1"/>
    <property type="match status" value="1"/>
</dbReference>